<sequence>MGKGNLSADLQQLASILQKEKICFDTTPLKNVIGDLKKNQGTYNLQKLKLKIDAVPNNTRPSVTSLEILLNVQIAESVSNENNICNPISTYNFSIEIVGKNEGKTVHSSWHLDYDNAVDSECMHPSFHLTYGGKTMKSTELGNVLLLPAPRISYPPMDAILGVDFVLSNFVKKDTYNKIKADSQYKAAVRRSQQRLWRPYMLSVANHWCKFTNCQHFSINNNLGKEYQPTLID</sequence>
<reference evidence="1" key="1">
    <citation type="submission" date="2019-03" db="EMBL/GenBank/DDBJ databases">
        <title>Single cell metagenomics reveals metabolic interactions within the superorganism composed of flagellate Streblomastix strix and complex community of Bacteroidetes bacteria on its surface.</title>
        <authorList>
            <person name="Treitli S.C."/>
            <person name="Kolisko M."/>
            <person name="Husnik F."/>
            <person name="Keeling P."/>
            <person name="Hampl V."/>
        </authorList>
    </citation>
    <scope>NUCLEOTIDE SEQUENCE</scope>
    <source>
        <strain evidence="1">STM</strain>
    </source>
</reference>
<dbReference type="EMBL" id="SNRY01000239">
    <property type="protein sequence ID" value="KAA6344024.1"/>
    <property type="molecule type" value="Genomic_DNA"/>
</dbReference>
<evidence type="ECO:0000313" key="1">
    <source>
        <dbReference type="EMBL" id="KAA6344024.1"/>
    </source>
</evidence>
<gene>
    <name evidence="1" type="ORF">EZS27_008323</name>
</gene>
<name>A0A5J4SCY4_9ZZZZ</name>
<organism evidence="1">
    <name type="scientific">termite gut metagenome</name>
    <dbReference type="NCBI Taxonomy" id="433724"/>
    <lineage>
        <taxon>unclassified sequences</taxon>
        <taxon>metagenomes</taxon>
        <taxon>organismal metagenomes</taxon>
    </lineage>
</organism>
<protein>
    <submittedName>
        <fullName evidence="1">Uncharacterized protein</fullName>
    </submittedName>
</protein>
<dbReference type="AlphaFoldDB" id="A0A5J4SCY4"/>
<proteinExistence type="predicted"/>
<comment type="caution">
    <text evidence="1">The sequence shown here is derived from an EMBL/GenBank/DDBJ whole genome shotgun (WGS) entry which is preliminary data.</text>
</comment>
<accession>A0A5J4SCY4</accession>